<protein>
    <submittedName>
        <fullName evidence="10">Cation transporter</fullName>
    </submittedName>
</protein>
<dbReference type="Pfam" id="PF01545">
    <property type="entry name" value="Cation_efflux"/>
    <property type="match status" value="1"/>
</dbReference>
<proteinExistence type="inferred from homology"/>
<dbReference type="OrthoDB" id="9806522at2"/>
<feature type="transmembrane region" description="Helical" evidence="7">
    <location>
        <begin position="14"/>
        <end position="33"/>
    </location>
</feature>
<feature type="domain" description="Cation efflux protein transmembrane" evidence="8">
    <location>
        <begin position="16"/>
        <end position="207"/>
    </location>
</feature>
<dbReference type="PANTHER" id="PTHR43840">
    <property type="entry name" value="MITOCHONDRIAL METAL TRANSPORTER 1-RELATED"/>
    <property type="match status" value="1"/>
</dbReference>
<evidence type="ECO:0000256" key="2">
    <source>
        <dbReference type="ARBA" id="ARBA00008114"/>
    </source>
</evidence>
<feature type="transmembrane region" description="Helical" evidence="7">
    <location>
        <begin position="45"/>
        <end position="62"/>
    </location>
</feature>
<evidence type="ECO:0000256" key="4">
    <source>
        <dbReference type="ARBA" id="ARBA00022692"/>
    </source>
</evidence>
<organism evidence="10 12">
    <name type="scientific">Streptococcus suis</name>
    <dbReference type="NCBI Taxonomy" id="1307"/>
    <lineage>
        <taxon>Bacteria</taxon>
        <taxon>Bacillati</taxon>
        <taxon>Bacillota</taxon>
        <taxon>Bacilli</taxon>
        <taxon>Lactobacillales</taxon>
        <taxon>Streptococcaceae</taxon>
        <taxon>Streptococcus</taxon>
    </lineage>
</organism>
<dbReference type="Pfam" id="PF16916">
    <property type="entry name" value="ZT_dimer"/>
    <property type="match status" value="1"/>
</dbReference>
<keyword evidence="5 7" id="KW-1133">Transmembrane helix</keyword>
<dbReference type="Gene3D" id="3.30.70.1350">
    <property type="entry name" value="Cation efflux protein, cytoplasmic domain"/>
    <property type="match status" value="1"/>
</dbReference>
<reference evidence="10 12" key="1">
    <citation type="submission" date="2019-04" db="EMBL/GenBank/DDBJ databases">
        <title>Genome analysis of Streptococcus suis strain WUSS424.</title>
        <authorList>
            <person name="Chen H."/>
            <person name="Gao X."/>
            <person name="Wu Z."/>
        </authorList>
    </citation>
    <scope>NUCLEOTIDE SEQUENCE [LARGE SCALE GENOMIC DNA]</scope>
    <source>
        <strain evidence="10 12">WUSS424</strain>
    </source>
</reference>
<feature type="transmembrane region" description="Helical" evidence="7">
    <location>
        <begin position="83"/>
        <end position="105"/>
    </location>
</feature>
<evidence type="ECO:0000256" key="6">
    <source>
        <dbReference type="ARBA" id="ARBA00023136"/>
    </source>
</evidence>
<dbReference type="InterPro" id="IPR036837">
    <property type="entry name" value="Cation_efflux_CTD_sf"/>
</dbReference>
<evidence type="ECO:0000313" key="12">
    <source>
        <dbReference type="Proteomes" id="UP000305165"/>
    </source>
</evidence>
<keyword evidence="6 7" id="KW-0472">Membrane</keyword>
<evidence type="ECO:0000259" key="8">
    <source>
        <dbReference type="Pfam" id="PF01545"/>
    </source>
</evidence>
<dbReference type="PANTHER" id="PTHR43840:SF50">
    <property type="entry name" value="MANGANESE EFFLUX SYSTEM PROTEIN MNES"/>
    <property type="match status" value="1"/>
</dbReference>
<comment type="caution">
    <text evidence="10">The sequence shown here is derived from an EMBL/GenBank/DDBJ whole genome shotgun (WGS) entry which is preliminary data.</text>
</comment>
<dbReference type="NCBIfam" id="TIGR01297">
    <property type="entry name" value="CDF"/>
    <property type="match status" value="1"/>
</dbReference>
<dbReference type="GO" id="GO:0008324">
    <property type="term" value="F:monoatomic cation transmembrane transporter activity"/>
    <property type="evidence" value="ECO:0007669"/>
    <property type="project" value="InterPro"/>
</dbReference>
<dbReference type="FunFam" id="1.20.1510.10:FF:000006">
    <property type="entry name" value="Divalent cation efflux transporter"/>
    <property type="match status" value="1"/>
</dbReference>
<feature type="transmembrane region" description="Helical" evidence="7">
    <location>
        <begin position="117"/>
        <end position="136"/>
    </location>
</feature>
<comment type="subcellular location">
    <subcellularLocation>
        <location evidence="1">Membrane</location>
        <topology evidence="1">Multi-pass membrane protein</topology>
    </subcellularLocation>
</comment>
<dbReference type="Proteomes" id="UP000305165">
    <property type="component" value="Unassembled WGS sequence"/>
</dbReference>
<dbReference type="SUPFAM" id="SSF161111">
    <property type="entry name" value="Cation efflux protein transmembrane domain-like"/>
    <property type="match status" value="1"/>
</dbReference>
<evidence type="ECO:0000313" key="10">
    <source>
        <dbReference type="EMBL" id="TII00181.1"/>
    </source>
</evidence>
<dbReference type="InterPro" id="IPR058533">
    <property type="entry name" value="Cation_efflux_TM"/>
</dbReference>
<dbReference type="AlphaFoldDB" id="A0A4T2GR18"/>
<dbReference type="InterPro" id="IPR002524">
    <property type="entry name" value="Cation_efflux"/>
</dbReference>
<keyword evidence="4 7" id="KW-0812">Transmembrane</keyword>
<accession>A0A4T2GR18</accession>
<dbReference type="InterPro" id="IPR027470">
    <property type="entry name" value="Cation_efflux_CTD"/>
</dbReference>
<evidence type="ECO:0000259" key="9">
    <source>
        <dbReference type="Pfam" id="PF16916"/>
    </source>
</evidence>
<keyword evidence="3" id="KW-0813">Transport</keyword>
<feature type="domain" description="Cation efflux protein cytoplasmic" evidence="9">
    <location>
        <begin position="212"/>
        <end position="287"/>
    </location>
</feature>
<comment type="similarity">
    <text evidence="2">Belongs to the cation diffusion facilitator (CDF) transporter (TC 2.A.4) family.</text>
</comment>
<dbReference type="InterPro" id="IPR027469">
    <property type="entry name" value="Cation_efflux_TMD_sf"/>
</dbReference>
<dbReference type="GO" id="GO:0016020">
    <property type="term" value="C:membrane"/>
    <property type="evidence" value="ECO:0007669"/>
    <property type="project" value="UniProtKB-SubCell"/>
</dbReference>
<dbReference type="InterPro" id="IPR050291">
    <property type="entry name" value="CDF_Transporter"/>
</dbReference>
<dbReference type="Gene3D" id="1.20.1510.10">
    <property type="entry name" value="Cation efflux protein transmembrane domain"/>
    <property type="match status" value="1"/>
</dbReference>
<dbReference type="EMBL" id="SSXO01000002">
    <property type="protein sequence ID" value="TII00181.1"/>
    <property type="molecule type" value="Genomic_DNA"/>
</dbReference>
<evidence type="ECO:0000256" key="1">
    <source>
        <dbReference type="ARBA" id="ARBA00004141"/>
    </source>
</evidence>
<gene>
    <name evidence="11" type="ORF">FAJ39_00900</name>
    <name evidence="10" type="ORF">FAJ39_03690</name>
</gene>
<evidence type="ECO:0000256" key="7">
    <source>
        <dbReference type="SAM" id="Phobius"/>
    </source>
</evidence>
<dbReference type="EMBL" id="SSXO01000001">
    <property type="protein sequence ID" value="TII00923.1"/>
    <property type="molecule type" value="Genomic_DNA"/>
</dbReference>
<dbReference type="SUPFAM" id="SSF160240">
    <property type="entry name" value="Cation efflux protein cytoplasmic domain-like"/>
    <property type="match status" value="1"/>
</dbReference>
<evidence type="ECO:0000256" key="3">
    <source>
        <dbReference type="ARBA" id="ARBA00022448"/>
    </source>
</evidence>
<sequence length="404" mass="45787">MNQQVKNLKLAERGAIISILTYLLLSGLKLSAGTIFHSDALTADAFNNISDIVGNVAVLIGLRMAQKPADTDHKFGHWKMEDLASLITSFIMFVVGFQVLHSTILKLLSDEVVEIDMMGAVVGIFSAIVMIGVYFYNRNLARKVHSKALEAAAKDNLSDAVTSVGTSVAVFAAALNFPIIDKIAAIVITFFILKTAYDIFMESFFTLSDGFDEELLHKYEEDILKLPKVVAVKSQRGRTYGANIYLDIVLEMNPDLSVYESHEITEQVEQLLTLKHGVFDVDIHVEPSEIPHDEIYEHVFDKLYRFESEIQAHEKGYEDLIDEDYLLIDAKGRYHNKEEMLLAHPVQSTYLSNYQMTSVSQKSKLVTFEIGDYVHTSLWRRHERWTVVFHQISKKQDEKTSQPD</sequence>
<evidence type="ECO:0000256" key="5">
    <source>
        <dbReference type="ARBA" id="ARBA00022989"/>
    </source>
</evidence>
<evidence type="ECO:0000313" key="11">
    <source>
        <dbReference type="EMBL" id="TII00923.1"/>
    </source>
</evidence>
<name>A0A4T2GR18_STRSU</name>